<evidence type="ECO:0000313" key="2">
    <source>
        <dbReference type="Proteomes" id="UP000033934"/>
    </source>
</evidence>
<name>A0A0G0LAU0_9BACT</name>
<proteinExistence type="predicted"/>
<gene>
    <name evidence="1" type="ORF">UT11_C0040G0014</name>
</gene>
<reference evidence="1 2" key="1">
    <citation type="journal article" date="2015" name="Nature">
        <title>rRNA introns, odd ribosomes, and small enigmatic genomes across a large radiation of phyla.</title>
        <authorList>
            <person name="Brown C.T."/>
            <person name="Hug L.A."/>
            <person name="Thomas B.C."/>
            <person name="Sharon I."/>
            <person name="Castelle C.J."/>
            <person name="Singh A."/>
            <person name="Wilkins M.J."/>
            <person name="Williams K.H."/>
            <person name="Banfield J.F."/>
        </authorList>
    </citation>
    <scope>NUCLEOTIDE SEQUENCE [LARGE SCALE GENOMIC DNA]</scope>
</reference>
<dbReference type="EMBL" id="LBVO01000040">
    <property type="protein sequence ID" value="KKQ88097.1"/>
    <property type="molecule type" value="Genomic_DNA"/>
</dbReference>
<evidence type="ECO:0000313" key="1">
    <source>
        <dbReference type="EMBL" id="KKQ88097.1"/>
    </source>
</evidence>
<comment type="caution">
    <text evidence="1">The sequence shown here is derived from an EMBL/GenBank/DDBJ whole genome shotgun (WGS) entry which is preliminary data.</text>
</comment>
<sequence length="34" mass="3972">MRKEKIKKINNSAYIDGANFDKALKDKQKAPNRH</sequence>
<dbReference type="AlphaFoldDB" id="A0A0G0LAU0"/>
<organism evidence="1 2">
    <name type="scientific">Berkelbacteria bacterium GW2011_GWA2_38_9</name>
    <dbReference type="NCBI Taxonomy" id="1618334"/>
    <lineage>
        <taxon>Bacteria</taxon>
        <taxon>Candidatus Berkelbacteria</taxon>
    </lineage>
</organism>
<protein>
    <submittedName>
        <fullName evidence="1">Uncharacterized protein</fullName>
    </submittedName>
</protein>
<accession>A0A0G0LAU0</accession>
<dbReference type="Proteomes" id="UP000033934">
    <property type="component" value="Unassembled WGS sequence"/>
</dbReference>